<reference evidence="2" key="1">
    <citation type="submission" date="2023-03" db="EMBL/GenBank/DDBJ databases">
        <title>Massive genome expansion in bonnet fungi (Mycena s.s.) driven by repeated elements and novel gene families across ecological guilds.</title>
        <authorList>
            <consortium name="Lawrence Berkeley National Laboratory"/>
            <person name="Harder C.B."/>
            <person name="Miyauchi S."/>
            <person name="Viragh M."/>
            <person name="Kuo A."/>
            <person name="Thoen E."/>
            <person name="Andreopoulos B."/>
            <person name="Lu D."/>
            <person name="Skrede I."/>
            <person name="Drula E."/>
            <person name="Henrissat B."/>
            <person name="Morin E."/>
            <person name="Kohler A."/>
            <person name="Barry K."/>
            <person name="LaButti K."/>
            <person name="Morin E."/>
            <person name="Salamov A."/>
            <person name="Lipzen A."/>
            <person name="Mereny Z."/>
            <person name="Hegedus B."/>
            <person name="Baldrian P."/>
            <person name="Stursova M."/>
            <person name="Weitz H."/>
            <person name="Taylor A."/>
            <person name="Grigoriev I.V."/>
            <person name="Nagy L.G."/>
            <person name="Martin F."/>
            <person name="Kauserud H."/>
        </authorList>
    </citation>
    <scope>NUCLEOTIDE SEQUENCE</scope>
    <source>
        <strain evidence="2">CBHHK002</strain>
    </source>
</reference>
<sequence>MDETQMEPSKFYAGRTGRQNGGGDDESAVGINGHRERRMDSNSSPSYTPPLFPAPIRLSQPQGTLGKRSRPTSPSISEPRKRQRSTPSDQLQKYKELNRVTFTEEHDAIFRAAKTHDIILAAPFGVGKTTILEAIVAGTPDERTLILTRSRLQRQAIGSRLLGSGCKLAFVETLSTFATRLFPRERAWHSDGMAGVMRRGLGSKWCGDEYKCVVVDEFQDCTREEYYMIYTALKALPHDVRLIFVGNESQSLFASLGGDSRYLGLADRGLFGPTRQWKSFTLRQAFRTTCRDAAFINNVFLSGQEGRFIAAHEPGSLPIYIYGSSFNDTTMLNNIVNALVPRIEAFGREGIAILMPSTRNLKNRLPGQLLNKLREIGYDIVQPPSDDTPLDPAVFAGKIAVANYHQFQGLERPVVVVLGLDESYFKYYGRNLPTDRCPDAVLSALTRAKVQLILVHCASHATMPFVRADLLRKYADLRPVDETDVPRRGVTAPPSILPAEVCVSDLARNIPSNTLEALIEEHLTIVVDPPTLSPPEHIMPRNVVTTDWEAGRCEDVGNVTSLIFTAAVEQSLNGSILQTLNADAGDLETKSVTEQVAWLAREAIERDTERSGCVQRKVALKNHRHDWITERDFIRGFDLLRRELAPTGNERVSFEVEFPHHNMYIKTHGGDAVVALVGRADAVVESSTAGDRVEEIKCVSLVTMADKIQAAEYGYLYACRWGLTELPSTTLFNLLDGGKIQISATVKSVEAMNRKLLQAKYERPVLVGNDDDFLDDCSKIREIVDNNFR</sequence>
<gene>
    <name evidence="2" type="ORF">DFH08DRAFT_742249</name>
</gene>
<dbReference type="AlphaFoldDB" id="A0AAD7EU46"/>
<dbReference type="GO" id="GO:0000725">
    <property type="term" value="P:recombinational repair"/>
    <property type="evidence" value="ECO:0007669"/>
    <property type="project" value="TreeGrafter"/>
</dbReference>
<dbReference type="PANTHER" id="PTHR11070:SF66">
    <property type="entry name" value="UVRD-LIKE HELICASE C-TERMINAL DOMAIN-CONTAINING PROTEIN"/>
    <property type="match status" value="1"/>
</dbReference>
<dbReference type="InterPro" id="IPR027417">
    <property type="entry name" value="P-loop_NTPase"/>
</dbReference>
<dbReference type="Pfam" id="PF13245">
    <property type="entry name" value="AAA_19"/>
    <property type="match status" value="1"/>
</dbReference>
<dbReference type="Proteomes" id="UP001218218">
    <property type="component" value="Unassembled WGS sequence"/>
</dbReference>
<proteinExistence type="predicted"/>
<dbReference type="GO" id="GO:0005524">
    <property type="term" value="F:ATP binding"/>
    <property type="evidence" value="ECO:0007669"/>
    <property type="project" value="InterPro"/>
</dbReference>
<dbReference type="GO" id="GO:0043138">
    <property type="term" value="F:3'-5' DNA helicase activity"/>
    <property type="evidence" value="ECO:0007669"/>
    <property type="project" value="TreeGrafter"/>
</dbReference>
<feature type="region of interest" description="Disordered" evidence="1">
    <location>
        <begin position="1"/>
        <end position="90"/>
    </location>
</feature>
<evidence type="ECO:0000256" key="1">
    <source>
        <dbReference type="SAM" id="MobiDB-lite"/>
    </source>
</evidence>
<dbReference type="SUPFAM" id="SSF52540">
    <property type="entry name" value="P-loop containing nucleoside triphosphate hydrolases"/>
    <property type="match status" value="1"/>
</dbReference>
<evidence type="ECO:0000313" key="2">
    <source>
        <dbReference type="EMBL" id="KAJ7349709.1"/>
    </source>
</evidence>
<dbReference type="GO" id="GO:0016787">
    <property type="term" value="F:hydrolase activity"/>
    <property type="evidence" value="ECO:0007669"/>
    <property type="project" value="UniProtKB-KW"/>
</dbReference>
<comment type="caution">
    <text evidence="2">The sequence shown here is derived from an EMBL/GenBank/DDBJ whole genome shotgun (WGS) entry which is preliminary data.</text>
</comment>
<keyword evidence="2" id="KW-0378">Hydrolase</keyword>
<name>A0AAD7EU46_9AGAR</name>
<dbReference type="InterPro" id="IPR000212">
    <property type="entry name" value="DNA_helicase_UvrD/REP"/>
</dbReference>
<evidence type="ECO:0000313" key="3">
    <source>
        <dbReference type="Proteomes" id="UP001218218"/>
    </source>
</evidence>
<dbReference type="PANTHER" id="PTHR11070">
    <property type="entry name" value="UVRD / RECB / PCRA DNA HELICASE FAMILY MEMBER"/>
    <property type="match status" value="1"/>
</dbReference>
<protein>
    <submittedName>
        <fullName evidence="2">P-loop containing nucleoside triphosphate hydrolase protein</fullName>
    </submittedName>
</protein>
<dbReference type="EMBL" id="JARIHO010000015">
    <property type="protein sequence ID" value="KAJ7349709.1"/>
    <property type="molecule type" value="Genomic_DNA"/>
</dbReference>
<accession>A0AAD7EU46</accession>
<dbReference type="Gene3D" id="3.40.50.300">
    <property type="entry name" value="P-loop containing nucleotide triphosphate hydrolases"/>
    <property type="match status" value="2"/>
</dbReference>
<dbReference type="GO" id="GO:0005634">
    <property type="term" value="C:nucleus"/>
    <property type="evidence" value="ECO:0007669"/>
    <property type="project" value="TreeGrafter"/>
</dbReference>
<keyword evidence="3" id="KW-1185">Reference proteome</keyword>
<dbReference type="GO" id="GO:0003677">
    <property type="term" value="F:DNA binding"/>
    <property type="evidence" value="ECO:0007669"/>
    <property type="project" value="InterPro"/>
</dbReference>
<organism evidence="2 3">
    <name type="scientific">Mycena albidolilacea</name>
    <dbReference type="NCBI Taxonomy" id="1033008"/>
    <lineage>
        <taxon>Eukaryota</taxon>
        <taxon>Fungi</taxon>
        <taxon>Dikarya</taxon>
        <taxon>Basidiomycota</taxon>
        <taxon>Agaricomycotina</taxon>
        <taxon>Agaricomycetes</taxon>
        <taxon>Agaricomycetidae</taxon>
        <taxon>Agaricales</taxon>
        <taxon>Marasmiineae</taxon>
        <taxon>Mycenaceae</taxon>
        <taxon>Mycena</taxon>
    </lineage>
</organism>